<name>A0A0G1PLL7_9BACT</name>
<evidence type="ECO:0000256" key="1">
    <source>
        <dbReference type="SAM" id="Phobius"/>
    </source>
</evidence>
<reference evidence="2 3" key="1">
    <citation type="journal article" date="2015" name="Nature">
        <title>rRNA introns, odd ribosomes, and small enigmatic genomes across a large radiation of phyla.</title>
        <authorList>
            <person name="Brown C.T."/>
            <person name="Hug L.A."/>
            <person name="Thomas B.C."/>
            <person name="Sharon I."/>
            <person name="Castelle C.J."/>
            <person name="Singh A."/>
            <person name="Wilkins M.J."/>
            <person name="Williams K.H."/>
            <person name="Banfield J.F."/>
        </authorList>
    </citation>
    <scope>NUCLEOTIDE SEQUENCE [LARGE SCALE GENOMIC DNA]</scope>
</reference>
<organism evidence="2 3">
    <name type="scientific">Candidatus Uhrbacteria bacterium GW2011_GWF2_46_218</name>
    <dbReference type="NCBI Taxonomy" id="1619001"/>
    <lineage>
        <taxon>Bacteria</taxon>
        <taxon>Candidatus Uhriibacteriota</taxon>
    </lineage>
</organism>
<feature type="transmembrane region" description="Helical" evidence="1">
    <location>
        <begin position="48"/>
        <end position="71"/>
    </location>
</feature>
<dbReference type="Proteomes" id="UP000034705">
    <property type="component" value="Unassembled WGS sequence"/>
</dbReference>
<dbReference type="AlphaFoldDB" id="A0A0G1PLL7"/>
<keyword evidence="1" id="KW-0812">Transmembrane</keyword>
<protein>
    <submittedName>
        <fullName evidence="2">Uncharacterized protein</fullName>
    </submittedName>
</protein>
<proteinExistence type="predicted"/>
<dbReference type="EMBL" id="LCMG01000007">
    <property type="protein sequence ID" value="KKU33689.1"/>
    <property type="molecule type" value="Genomic_DNA"/>
</dbReference>
<keyword evidence="1" id="KW-0472">Membrane</keyword>
<evidence type="ECO:0000313" key="2">
    <source>
        <dbReference type="EMBL" id="KKU33689.1"/>
    </source>
</evidence>
<evidence type="ECO:0000313" key="3">
    <source>
        <dbReference type="Proteomes" id="UP000034705"/>
    </source>
</evidence>
<accession>A0A0G1PLL7</accession>
<feature type="transmembrane region" description="Helical" evidence="1">
    <location>
        <begin position="12"/>
        <end position="36"/>
    </location>
</feature>
<gene>
    <name evidence="2" type="ORF">UX45_C0007G0016</name>
</gene>
<comment type="caution">
    <text evidence="2">The sequence shown here is derived from an EMBL/GenBank/DDBJ whole genome shotgun (WGS) entry which is preliminary data.</text>
</comment>
<sequence>MDLEIFSSLSLSVSWLLLPLGIFFFVFVLYSLFNLYHLFRFGVYNFGLYIISTIYILGTVFLVSLAIFITLDIDWTASISLKNFFEDYSQTILPI</sequence>
<keyword evidence="1" id="KW-1133">Transmembrane helix</keyword>